<evidence type="ECO:0000313" key="2">
    <source>
        <dbReference type="EMBL" id="KAF9780962.1"/>
    </source>
</evidence>
<evidence type="ECO:0000259" key="1">
    <source>
        <dbReference type="Pfam" id="PF12937"/>
    </source>
</evidence>
<dbReference type="InterPro" id="IPR001810">
    <property type="entry name" value="F-box_dom"/>
</dbReference>
<keyword evidence="3" id="KW-1185">Reference proteome</keyword>
<dbReference type="InterPro" id="IPR036047">
    <property type="entry name" value="F-box-like_dom_sf"/>
</dbReference>
<dbReference type="Proteomes" id="UP000736335">
    <property type="component" value="Unassembled WGS sequence"/>
</dbReference>
<reference evidence="2" key="1">
    <citation type="journal article" date="2020" name="Nat. Commun.">
        <title>Large-scale genome sequencing of mycorrhizal fungi provides insights into the early evolution of symbiotic traits.</title>
        <authorList>
            <person name="Miyauchi S."/>
            <person name="Kiss E."/>
            <person name="Kuo A."/>
            <person name="Drula E."/>
            <person name="Kohler A."/>
            <person name="Sanchez-Garcia M."/>
            <person name="Morin E."/>
            <person name="Andreopoulos B."/>
            <person name="Barry K.W."/>
            <person name="Bonito G."/>
            <person name="Buee M."/>
            <person name="Carver A."/>
            <person name="Chen C."/>
            <person name="Cichocki N."/>
            <person name="Clum A."/>
            <person name="Culley D."/>
            <person name="Crous P.W."/>
            <person name="Fauchery L."/>
            <person name="Girlanda M."/>
            <person name="Hayes R.D."/>
            <person name="Keri Z."/>
            <person name="LaButti K."/>
            <person name="Lipzen A."/>
            <person name="Lombard V."/>
            <person name="Magnuson J."/>
            <person name="Maillard F."/>
            <person name="Murat C."/>
            <person name="Nolan M."/>
            <person name="Ohm R.A."/>
            <person name="Pangilinan J."/>
            <person name="Pereira M.F."/>
            <person name="Perotto S."/>
            <person name="Peter M."/>
            <person name="Pfister S."/>
            <person name="Riley R."/>
            <person name="Sitrit Y."/>
            <person name="Stielow J.B."/>
            <person name="Szollosi G."/>
            <person name="Zifcakova L."/>
            <person name="Stursova M."/>
            <person name="Spatafora J.W."/>
            <person name="Tedersoo L."/>
            <person name="Vaario L.M."/>
            <person name="Yamada A."/>
            <person name="Yan M."/>
            <person name="Wang P."/>
            <person name="Xu J."/>
            <person name="Bruns T."/>
            <person name="Baldrian P."/>
            <person name="Vilgalys R."/>
            <person name="Dunand C."/>
            <person name="Henrissat B."/>
            <person name="Grigoriev I.V."/>
            <person name="Hibbett D."/>
            <person name="Nagy L.G."/>
            <person name="Martin F.M."/>
        </authorList>
    </citation>
    <scope>NUCLEOTIDE SEQUENCE</scope>
    <source>
        <strain evidence="2">UH-Tt-Lm1</strain>
    </source>
</reference>
<dbReference type="OrthoDB" id="9994419at2759"/>
<evidence type="ECO:0000313" key="3">
    <source>
        <dbReference type="Proteomes" id="UP000736335"/>
    </source>
</evidence>
<organism evidence="2 3">
    <name type="scientific">Thelephora terrestris</name>
    <dbReference type="NCBI Taxonomy" id="56493"/>
    <lineage>
        <taxon>Eukaryota</taxon>
        <taxon>Fungi</taxon>
        <taxon>Dikarya</taxon>
        <taxon>Basidiomycota</taxon>
        <taxon>Agaricomycotina</taxon>
        <taxon>Agaricomycetes</taxon>
        <taxon>Thelephorales</taxon>
        <taxon>Thelephoraceae</taxon>
        <taxon>Thelephora</taxon>
    </lineage>
</organism>
<dbReference type="SUPFAM" id="SSF52047">
    <property type="entry name" value="RNI-like"/>
    <property type="match status" value="1"/>
</dbReference>
<accession>A0A9P6HA91</accession>
<dbReference type="Pfam" id="PF12937">
    <property type="entry name" value="F-box-like"/>
    <property type="match status" value="1"/>
</dbReference>
<dbReference type="SUPFAM" id="SSF81383">
    <property type="entry name" value="F-box domain"/>
    <property type="match status" value="1"/>
</dbReference>
<reference evidence="2" key="2">
    <citation type="submission" date="2020-11" db="EMBL/GenBank/DDBJ databases">
        <authorList>
            <consortium name="DOE Joint Genome Institute"/>
            <person name="Kuo A."/>
            <person name="Miyauchi S."/>
            <person name="Kiss E."/>
            <person name="Drula E."/>
            <person name="Kohler A."/>
            <person name="Sanchez-Garcia M."/>
            <person name="Andreopoulos B."/>
            <person name="Barry K.W."/>
            <person name="Bonito G."/>
            <person name="Buee M."/>
            <person name="Carver A."/>
            <person name="Chen C."/>
            <person name="Cichocki N."/>
            <person name="Clum A."/>
            <person name="Culley D."/>
            <person name="Crous P.W."/>
            <person name="Fauchery L."/>
            <person name="Girlanda M."/>
            <person name="Hayes R."/>
            <person name="Keri Z."/>
            <person name="Labutti K."/>
            <person name="Lipzen A."/>
            <person name="Lombard V."/>
            <person name="Magnuson J."/>
            <person name="Maillard F."/>
            <person name="Morin E."/>
            <person name="Murat C."/>
            <person name="Nolan M."/>
            <person name="Ohm R."/>
            <person name="Pangilinan J."/>
            <person name="Pereira M."/>
            <person name="Perotto S."/>
            <person name="Peter M."/>
            <person name="Riley R."/>
            <person name="Sitrit Y."/>
            <person name="Stielow B."/>
            <person name="Szollosi G."/>
            <person name="Zifcakova L."/>
            <person name="Stursova M."/>
            <person name="Spatafora J.W."/>
            <person name="Tedersoo L."/>
            <person name="Vaario L.-M."/>
            <person name="Yamada A."/>
            <person name="Yan M."/>
            <person name="Wang P."/>
            <person name="Xu J."/>
            <person name="Bruns T."/>
            <person name="Baldrian P."/>
            <person name="Vilgalys R."/>
            <person name="Henrissat B."/>
            <person name="Grigoriev I.V."/>
            <person name="Hibbett D."/>
            <person name="Nagy L.G."/>
            <person name="Martin F.M."/>
        </authorList>
    </citation>
    <scope>NUCLEOTIDE SEQUENCE</scope>
    <source>
        <strain evidence="2">UH-Tt-Lm1</strain>
    </source>
</reference>
<comment type="caution">
    <text evidence="2">The sequence shown here is derived from an EMBL/GenBank/DDBJ whole genome shotgun (WGS) entry which is preliminary data.</text>
</comment>
<dbReference type="EMBL" id="WIUZ02000015">
    <property type="protein sequence ID" value="KAF9780962.1"/>
    <property type="molecule type" value="Genomic_DNA"/>
</dbReference>
<proteinExistence type="predicted"/>
<gene>
    <name evidence="2" type="ORF">BJ322DRAFT_1112348</name>
</gene>
<dbReference type="Gene3D" id="1.20.1280.50">
    <property type="match status" value="1"/>
</dbReference>
<protein>
    <recommendedName>
        <fullName evidence="1">F-box domain-containing protein</fullName>
    </recommendedName>
</protein>
<feature type="domain" description="F-box" evidence="1">
    <location>
        <begin position="53"/>
        <end position="93"/>
    </location>
</feature>
<sequence length="258" mass="30069">MSKLTSTYLLRISPSSGFPKIAVALFGRLWRQTKTKTKSVFSSDATEVPFGPINKLPQELVEEILSYFVDDTRTLQACSLTCRFWYIAAIRHLHYSLTTDDDSMTSMEKKHWWPGPLEKMYELDLLPLVKRLRIRMWRRKTWFAPDRLDEHNLRYFSALENLQELGIDNLVLCDFMPDLQRCFGHLSPTLRFLALKRPFGSSQQIVYFIGLFPNLQDLKLHNPFLTDEEETIVDTTPVPLSQCWTINDSNVVNKSCIK</sequence>
<name>A0A9P6HA91_9AGAM</name>
<dbReference type="AlphaFoldDB" id="A0A9P6HA91"/>